<dbReference type="EMBL" id="JANBPK010000845">
    <property type="protein sequence ID" value="KAJ2930339.1"/>
    <property type="molecule type" value="Genomic_DNA"/>
</dbReference>
<evidence type="ECO:0000313" key="3">
    <source>
        <dbReference type="Proteomes" id="UP001140091"/>
    </source>
</evidence>
<evidence type="ECO:0000256" key="1">
    <source>
        <dbReference type="SAM" id="MobiDB-lite"/>
    </source>
</evidence>
<organism evidence="2 3">
    <name type="scientific">Candolleomyces eurysporus</name>
    <dbReference type="NCBI Taxonomy" id="2828524"/>
    <lineage>
        <taxon>Eukaryota</taxon>
        <taxon>Fungi</taxon>
        <taxon>Dikarya</taxon>
        <taxon>Basidiomycota</taxon>
        <taxon>Agaricomycotina</taxon>
        <taxon>Agaricomycetes</taxon>
        <taxon>Agaricomycetidae</taxon>
        <taxon>Agaricales</taxon>
        <taxon>Agaricineae</taxon>
        <taxon>Psathyrellaceae</taxon>
        <taxon>Candolleomyces</taxon>
    </lineage>
</organism>
<name>A0A9W8MJ17_9AGAR</name>
<keyword evidence="3" id="KW-1185">Reference proteome</keyword>
<feature type="compositionally biased region" description="Basic residues" evidence="1">
    <location>
        <begin position="12"/>
        <end position="21"/>
    </location>
</feature>
<proteinExistence type="predicted"/>
<evidence type="ECO:0000313" key="2">
    <source>
        <dbReference type="EMBL" id="KAJ2930339.1"/>
    </source>
</evidence>
<sequence length="213" mass="23649">MSDSEYPSAPQRHAKGKKGKRAGNGQSSQMEFMKGVHNFRVNDVSVRHTEGDYHDHSVKNTHNDFSSHVRNEYDQSNSRAPIFNGNIHGPVNNYNHGIVISKPRKGEKGEFDAPGYAQQGQEQKSFRCMVAQETANSLARRCILSLLRTVNLTVRQQIRGLIRGMAIPAKGTQPLILTSLAQDITQIQDTSINSSLLHMAMATSPTNFMGTRT</sequence>
<dbReference type="AlphaFoldDB" id="A0A9W8MJ17"/>
<feature type="non-terminal residue" evidence="2">
    <location>
        <position position="213"/>
    </location>
</feature>
<reference evidence="2" key="1">
    <citation type="submission" date="2022-06" db="EMBL/GenBank/DDBJ databases">
        <title>Genome Sequence of Candolleomyces eurysporus.</title>
        <authorList>
            <person name="Buettner E."/>
        </authorList>
    </citation>
    <scope>NUCLEOTIDE SEQUENCE</scope>
    <source>
        <strain evidence="2">VTCC 930004</strain>
    </source>
</reference>
<protein>
    <submittedName>
        <fullName evidence="2">Uncharacterized protein</fullName>
    </submittedName>
</protein>
<accession>A0A9W8MJ17</accession>
<dbReference type="OrthoDB" id="10408292at2759"/>
<feature type="region of interest" description="Disordered" evidence="1">
    <location>
        <begin position="1"/>
        <end position="26"/>
    </location>
</feature>
<comment type="caution">
    <text evidence="2">The sequence shown here is derived from an EMBL/GenBank/DDBJ whole genome shotgun (WGS) entry which is preliminary data.</text>
</comment>
<gene>
    <name evidence="2" type="ORF">H1R20_g6749</name>
</gene>
<dbReference type="Proteomes" id="UP001140091">
    <property type="component" value="Unassembled WGS sequence"/>
</dbReference>